<keyword evidence="1" id="KW-0489">Methyltransferase</keyword>
<evidence type="ECO:0000313" key="1">
    <source>
        <dbReference type="EMBL" id="MDE1347564.1"/>
    </source>
</evidence>
<accession>A0A9X4IXU9</accession>
<evidence type="ECO:0000313" key="2">
    <source>
        <dbReference type="Proteomes" id="UP001140978"/>
    </source>
</evidence>
<gene>
    <name evidence="1" type="ORF">L9X51_14120</name>
</gene>
<dbReference type="Gene3D" id="3.40.50.150">
    <property type="entry name" value="Vaccinia Virus protein VP39"/>
    <property type="match status" value="1"/>
</dbReference>
<comment type="caution">
    <text evidence="1">The sequence shown here is derived from an EMBL/GenBank/DDBJ whole genome shotgun (WGS) entry which is preliminary data.</text>
</comment>
<proteinExistence type="predicted"/>
<dbReference type="SUPFAM" id="SSF53335">
    <property type="entry name" value="S-adenosyl-L-methionine-dependent methyltransferases"/>
    <property type="match status" value="1"/>
</dbReference>
<protein>
    <submittedName>
        <fullName evidence="1">SAM-dependent methyltransferase</fullName>
    </submittedName>
</protein>
<name>A0A9X4IXU9_9VIBR</name>
<organism evidence="1 2">
    <name type="scientific">Vibrio aestuarianus</name>
    <dbReference type="NCBI Taxonomy" id="28171"/>
    <lineage>
        <taxon>Bacteria</taxon>
        <taxon>Pseudomonadati</taxon>
        <taxon>Pseudomonadota</taxon>
        <taxon>Gammaproteobacteria</taxon>
        <taxon>Vibrionales</taxon>
        <taxon>Vibrionaceae</taxon>
        <taxon>Vibrio</taxon>
    </lineage>
</organism>
<dbReference type="GO" id="GO:0032259">
    <property type="term" value="P:methylation"/>
    <property type="evidence" value="ECO:0007669"/>
    <property type="project" value="UniProtKB-KW"/>
</dbReference>
<dbReference type="AlphaFoldDB" id="A0A9X4IXU9"/>
<reference evidence="1" key="1">
    <citation type="submission" date="2022-02" db="EMBL/GenBank/DDBJ databases">
        <title>Emergence and expansion in Europe of a Vibrio aestuarianus clonal complex pathogenic for oysters.</title>
        <authorList>
            <person name="Mesnil A."/>
            <person name="Travers M.-A."/>
        </authorList>
    </citation>
    <scope>NUCLEOTIDE SEQUENCE</scope>
    <source>
        <strain evidence="1">19_064_15T1</strain>
    </source>
</reference>
<dbReference type="Proteomes" id="UP001140978">
    <property type="component" value="Unassembled WGS sequence"/>
</dbReference>
<dbReference type="RefSeq" id="WP_274676195.1">
    <property type="nucleotide sequence ID" value="NZ_JAKNAX010000042.1"/>
</dbReference>
<dbReference type="EMBL" id="JAKNAX010000042">
    <property type="protein sequence ID" value="MDE1347564.1"/>
    <property type="molecule type" value="Genomic_DNA"/>
</dbReference>
<dbReference type="InterPro" id="IPR029063">
    <property type="entry name" value="SAM-dependent_MTases_sf"/>
</dbReference>
<sequence length="231" mass="26314">MVKNLIKLLETHSNKIGMNKRQLFLQFIEMQYQFTILGSYQAKLRNAEQAFNEYFTAYLETVKAHPFKDVLGELMTELDMLDTGSKSKLCQNLTPSDLSDAVSRLLNDTSKPTLADICCGTGVLILSNLKIRLESNSNDGIKIMLNDMDSLMCKICMIQIEWNNSIHIKGLFPFSYIIYNHNTITEYKHFANGITEQSKVVGCSDPRLITDDVIKRGLFEKYQNLVFSNCA</sequence>
<dbReference type="GO" id="GO:0008168">
    <property type="term" value="F:methyltransferase activity"/>
    <property type="evidence" value="ECO:0007669"/>
    <property type="project" value="UniProtKB-KW"/>
</dbReference>
<keyword evidence="1" id="KW-0808">Transferase</keyword>